<evidence type="ECO:0000313" key="1">
    <source>
        <dbReference type="EMBL" id="GAA0481135.1"/>
    </source>
</evidence>
<evidence type="ECO:0000313" key="2">
    <source>
        <dbReference type="Proteomes" id="UP001500909"/>
    </source>
</evidence>
<protein>
    <submittedName>
        <fullName evidence="1">Uncharacterized protein</fullName>
    </submittedName>
</protein>
<accession>A0ABP3KJJ6</accession>
<gene>
    <name evidence="1" type="ORF">GCM10010361_52340</name>
</gene>
<organism evidence="1 2">
    <name type="scientific">Streptomyces olivaceiscleroticus</name>
    <dbReference type="NCBI Taxonomy" id="68245"/>
    <lineage>
        <taxon>Bacteria</taxon>
        <taxon>Bacillati</taxon>
        <taxon>Actinomycetota</taxon>
        <taxon>Actinomycetes</taxon>
        <taxon>Kitasatosporales</taxon>
        <taxon>Streptomycetaceae</taxon>
        <taxon>Streptomyces</taxon>
    </lineage>
</organism>
<proteinExistence type="predicted"/>
<comment type="caution">
    <text evidence="1">The sequence shown here is derived from an EMBL/GenBank/DDBJ whole genome shotgun (WGS) entry which is preliminary data.</text>
</comment>
<dbReference type="Proteomes" id="UP001500909">
    <property type="component" value="Unassembled WGS sequence"/>
</dbReference>
<keyword evidence="2" id="KW-1185">Reference proteome</keyword>
<sequence>MVAGRMVAGRRADPGWQKPAGVVRAVRGTRVARSYGVRVREARTECNARARTRKITIKARTRRTRARRTRSRAKASLLPCPGLAWPVLSWPARPGQDRPRRAGWSAWRASCPWPYVL</sequence>
<dbReference type="EMBL" id="BAAABY010000037">
    <property type="protein sequence ID" value="GAA0481135.1"/>
    <property type="molecule type" value="Genomic_DNA"/>
</dbReference>
<name>A0ABP3KJJ6_9ACTN</name>
<reference evidence="2" key="1">
    <citation type="journal article" date="2019" name="Int. J. Syst. Evol. Microbiol.">
        <title>The Global Catalogue of Microorganisms (GCM) 10K type strain sequencing project: providing services to taxonomists for standard genome sequencing and annotation.</title>
        <authorList>
            <consortium name="The Broad Institute Genomics Platform"/>
            <consortium name="The Broad Institute Genome Sequencing Center for Infectious Disease"/>
            <person name="Wu L."/>
            <person name="Ma J."/>
        </authorList>
    </citation>
    <scope>NUCLEOTIDE SEQUENCE [LARGE SCALE GENOMIC DNA]</scope>
    <source>
        <strain evidence="2">JCM 4805</strain>
    </source>
</reference>